<evidence type="ECO:0000313" key="15">
    <source>
        <dbReference type="Proteomes" id="UP001626536"/>
    </source>
</evidence>
<dbReference type="InterPro" id="IPR000531">
    <property type="entry name" value="Beta-barrel_TonB"/>
</dbReference>
<dbReference type="InterPro" id="IPR039426">
    <property type="entry name" value="TonB-dep_rcpt-like"/>
</dbReference>
<dbReference type="Gene3D" id="2.170.130.10">
    <property type="entry name" value="TonB-dependent receptor, plug domain"/>
    <property type="match status" value="1"/>
</dbReference>
<keyword evidence="5 11" id="KW-0732">Signal</keyword>
<proteinExistence type="inferred from homology"/>
<evidence type="ECO:0000256" key="6">
    <source>
        <dbReference type="ARBA" id="ARBA00023065"/>
    </source>
</evidence>
<keyword evidence="7 10" id="KW-0798">TonB box</keyword>
<evidence type="ECO:0000313" key="14">
    <source>
        <dbReference type="EMBL" id="WOJ88847.1"/>
    </source>
</evidence>
<dbReference type="InterPro" id="IPR036942">
    <property type="entry name" value="Beta-barrel_TonB_sf"/>
</dbReference>
<sequence>MSRNHALRSVSPLALTIALVLHVSAAQAQQVEELPAIDVAGQSEAAAPAANVPVSGAAVVAPPPIVQKYQLPVMVDSITAQRIEETINIVDPEDAVKYMPSLFVRKRNEGDNQAVLATRTWGLNSSARTLIYADDILLSTLIGNNNSYAAPHWNLVAPESIERIDFLEGPFAAAYPGNSMGGVMLITTKMPDKLTMTAKQTEALQHFSLYGTDANYRTDQTSATIGDRIGIFSWFASANYQNSYSQPLTYTTNATPPAGTLGTFGALTKQGLPADVVGTGALLHTNEVSANLKLALDFTPWLRGTYQIGFWSYDASSSPQTYLTSTATGGPTFGKVSGFASAEYTWLEQHLANAVSLRSDTRGALDFDISASTYDYLTDIQRNPFSVTPVGVGFTQNGRITRLDGTNWENVDFKGIWRPFGVNGANEVSFGLHGDRYYLNNPTYQTTTWNAGSNTGTGFLYSDGLGQTETGGLWAQDVWKIIPDLKLTLGGRLESWKASDGFNLATTQNTTVGSPTVGTITSSKGTYQPELHAVDFSPKASLSWQPNKEWEITGSFGDAYRYPTVQELYAISTSGANYVIPNPYLTPEQDLVGEIDIERKWEDGKVRLSLFHENTFNALISQTNTATLSNGAQGTVSSVANVAQTQNQGVELSAQKDNVLIRGMQIFGSVTYVDSHILSDPTWAGTNPFTGLPDSVVGKHVPYVPVFRSTFGMTYRPDPYWAFTLAARYSGKQYSTLDNTDVISNVYGAFDNFFVVDLRVHYSVNDNVSLDFGVDNLNNETYFLFHPFPKRTFVADAKVKF</sequence>
<keyword evidence="14" id="KW-0675">Receptor</keyword>
<feature type="domain" description="TonB-dependent receptor-like beta-barrel" evidence="12">
    <location>
        <begin position="304"/>
        <end position="777"/>
    </location>
</feature>
<evidence type="ECO:0000259" key="12">
    <source>
        <dbReference type="Pfam" id="PF00593"/>
    </source>
</evidence>
<accession>A0ABZ0HPY3</accession>
<dbReference type="InterPro" id="IPR012910">
    <property type="entry name" value="Plug_dom"/>
</dbReference>
<keyword evidence="8 10" id="KW-0472">Membrane</keyword>
<evidence type="ECO:0000256" key="4">
    <source>
        <dbReference type="ARBA" id="ARBA00022692"/>
    </source>
</evidence>
<dbReference type="SUPFAM" id="SSF56935">
    <property type="entry name" value="Porins"/>
    <property type="match status" value="1"/>
</dbReference>
<keyword evidence="15" id="KW-1185">Reference proteome</keyword>
<dbReference type="PANTHER" id="PTHR30069">
    <property type="entry name" value="TONB-DEPENDENT OUTER MEMBRANE RECEPTOR"/>
    <property type="match status" value="1"/>
</dbReference>
<keyword evidence="3" id="KW-1134">Transmembrane beta strand</keyword>
<evidence type="ECO:0000256" key="1">
    <source>
        <dbReference type="ARBA" id="ARBA00004571"/>
    </source>
</evidence>
<feature type="chain" id="PRO_5045702268" evidence="11">
    <location>
        <begin position="29"/>
        <end position="801"/>
    </location>
</feature>
<evidence type="ECO:0000256" key="11">
    <source>
        <dbReference type="SAM" id="SignalP"/>
    </source>
</evidence>
<reference evidence="14 15" key="1">
    <citation type="submission" date="2023-10" db="EMBL/GenBank/DDBJ databases">
        <title>Novel methanotroph of the genus Methylocapsa from a subarctic wetland.</title>
        <authorList>
            <person name="Belova S.E."/>
            <person name="Oshkin I.Y."/>
            <person name="Miroshnikov K."/>
            <person name="Dedysh S.N."/>
        </authorList>
    </citation>
    <scope>NUCLEOTIDE SEQUENCE [LARGE SCALE GENOMIC DNA]</scope>
    <source>
        <strain evidence="14 15">RX1</strain>
    </source>
</reference>
<feature type="signal peptide" evidence="11">
    <location>
        <begin position="1"/>
        <end position="28"/>
    </location>
</feature>
<evidence type="ECO:0000256" key="5">
    <source>
        <dbReference type="ARBA" id="ARBA00022729"/>
    </source>
</evidence>
<dbReference type="Proteomes" id="UP001626536">
    <property type="component" value="Chromosome"/>
</dbReference>
<evidence type="ECO:0000256" key="10">
    <source>
        <dbReference type="RuleBase" id="RU003357"/>
    </source>
</evidence>
<dbReference type="Pfam" id="PF00593">
    <property type="entry name" value="TonB_dep_Rec_b-barrel"/>
    <property type="match status" value="1"/>
</dbReference>
<dbReference type="InterPro" id="IPR037066">
    <property type="entry name" value="Plug_dom_sf"/>
</dbReference>
<feature type="domain" description="TonB-dependent receptor plug" evidence="13">
    <location>
        <begin position="68"/>
        <end position="183"/>
    </location>
</feature>
<keyword evidence="6" id="KW-0406">Ion transport</keyword>
<dbReference type="Pfam" id="PF07715">
    <property type="entry name" value="Plug"/>
    <property type="match status" value="1"/>
</dbReference>
<name>A0ABZ0HPY3_9HYPH</name>
<evidence type="ECO:0000259" key="13">
    <source>
        <dbReference type="Pfam" id="PF07715"/>
    </source>
</evidence>
<organism evidence="14 15">
    <name type="scientific">Methylocapsa polymorpha</name>
    <dbReference type="NCBI Taxonomy" id="3080828"/>
    <lineage>
        <taxon>Bacteria</taxon>
        <taxon>Pseudomonadati</taxon>
        <taxon>Pseudomonadota</taxon>
        <taxon>Alphaproteobacteria</taxon>
        <taxon>Hyphomicrobiales</taxon>
        <taxon>Beijerinckiaceae</taxon>
        <taxon>Methylocapsa</taxon>
    </lineage>
</organism>
<keyword evidence="9" id="KW-0998">Cell outer membrane</keyword>
<keyword evidence="4" id="KW-0812">Transmembrane</keyword>
<evidence type="ECO:0000256" key="8">
    <source>
        <dbReference type="ARBA" id="ARBA00023136"/>
    </source>
</evidence>
<dbReference type="PANTHER" id="PTHR30069:SF53">
    <property type="entry name" value="COLICIN I RECEPTOR-RELATED"/>
    <property type="match status" value="1"/>
</dbReference>
<comment type="similarity">
    <text evidence="10">Belongs to the TonB-dependent receptor family.</text>
</comment>
<evidence type="ECO:0000256" key="7">
    <source>
        <dbReference type="ARBA" id="ARBA00023077"/>
    </source>
</evidence>
<dbReference type="RefSeq" id="WP_407338284.1">
    <property type="nucleotide sequence ID" value="NZ_CP136862.1"/>
</dbReference>
<comment type="subcellular location">
    <subcellularLocation>
        <location evidence="1">Cell outer membrane</location>
        <topology evidence="1">Multi-pass membrane protein</topology>
    </subcellularLocation>
</comment>
<gene>
    <name evidence="14" type="ORF">RZS28_13660</name>
</gene>
<evidence type="ECO:0000256" key="9">
    <source>
        <dbReference type="ARBA" id="ARBA00023237"/>
    </source>
</evidence>
<protein>
    <submittedName>
        <fullName evidence="14">TonB-dependent receptor</fullName>
    </submittedName>
</protein>
<evidence type="ECO:0000256" key="3">
    <source>
        <dbReference type="ARBA" id="ARBA00022452"/>
    </source>
</evidence>
<keyword evidence="2" id="KW-0813">Transport</keyword>
<dbReference type="EMBL" id="CP136862">
    <property type="protein sequence ID" value="WOJ88847.1"/>
    <property type="molecule type" value="Genomic_DNA"/>
</dbReference>
<dbReference type="Gene3D" id="2.40.170.20">
    <property type="entry name" value="TonB-dependent receptor, beta-barrel domain"/>
    <property type="match status" value="1"/>
</dbReference>
<evidence type="ECO:0000256" key="2">
    <source>
        <dbReference type="ARBA" id="ARBA00022448"/>
    </source>
</evidence>